<keyword evidence="7" id="KW-0239">DNA-directed DNA polymerase</keyword>
<evidence type="ECO:0000256" key="4">
    <source>
        <dbReference type="ARBA" id="ARBA00022695"/>
    </source>
</evidence>
<dbReference type="Gene3D" id="3.30.70.370">
    <property type="match status" value="1"/>
</dbReference>
<dbReference type="Pfam" id="PF00476">
    <property type="entry name" value="DNA_pol_A"/>
    <property type="match status" value="1"/>
</dbReference>
<protein>
    <recommendedName>
        <fullName evidence="2">DNA-directed DNA polymerase</fullName>
        <ecNumber evidence="2">2.7.7.7</ecNumber>
    </recommendedName>
</protein>
<dbReference type="GO" id="GO:0006302">
    <property type="term" value="P:double-strand break repair"/>
    <property type="evidence" value="ECO:0007669"/>
    <property type="project" value="TreeGrafter"/>
</dbReference>
<dbReference type="GO" id="GO:0003677">
    <property type="term" value="F:DNA binding"/>
    <property type="evidence" value="ECO:0007669"/>
    <property type="project" value="UniProtKB-KW"/>
</dbReference>
<dbReference type="EMBL" id="MEZV01000059">
    <property type="protein sequence ID" value="OGD65384.1"/>
    <property type="molecule type" value="Genomic_DNA"/>
</dbReference>
<keyword evidence="9" id="KW-0234">DNA repair</keyword>
<dbReference type="EC" id="2.7.7.7" evidence="2"/>
<keyword evidence="6" id="KW-0227">DNA damage</keyword>
<dbReference type="PANTHER" id="PTHR10133:SF27">
    <property type="entry name" value="DNA POLYMERASE NU"/>
    <property type="match status" value="1"/>
</dbReference>
<dbReference type="Gene3D" id="1.10.150.20">
    <property type="entry name" value="5' to 3' exonuclease, C-terminal subdomain"/>
    <property type="match status" value="1"/>
</dbReference>
<dbReference type="SUPFAM" id="SSF56672">
    <property type="entry name" value="DNA/RNA polymerases"/>
    <property type="match status" value="1"/>
</dbReference>
<dbReference type="CDD" id="cd08637">
    <property type="entry name" value="DNA_pol_A_pol_I_C"/>
    <property type="match status" value="1"/>
</dbReference>
<evidence type="ECO:0000256" key="9">
    <source>
        <dbReference type="ARBA" id="ARBA00023204"/>
    </source>
</evidence>
<dbReference type="InterPro" id="IPR043502">
    <property type="entry name" value="DNA/RNA_pol_sf"/>
</dbReference>
<evidence type="ECO:0000313" key="12">
    <source>
        <dbReference type="EMBL" id="OGD65384.1"/>
    </source>
</evidence>
<keyword evidence="3" id="KW-0808">Transferase</keyword>
<name>A0A1F5EDU5_9BACT</name>
<gene>
    <name evidence="12" type="ORF">A3F08_01765</name>
</gene>
<dbReference type="PROSITE" id="PS00447">
    <property type="entry name" value="DNA_POLYMERASE_A"/>
    <property type="match status" value="1"/>
</dbReference>
<keyword evidence="8" id="KW-0238">DNA-binding</keyword>
<comment type="similarity">
    <text evidence="1">Belongs to the DNA polymerase type-A family.</text>
</comment>
<evidence type="ECO:0000313" key="13">
    <source>
        <dbReference type="Proteomes" id="UP000176451"/>
    </source>
</evidence>
<comment type="caution">
    <text evidence="12">The sequence shown here is derived from an EMBL/GenBank/DDBJ whole genome shotgun (WGS) entry which is preliminary data.</text>
</comment>
<keyword evidence="4" id="KW-0548">Nucleotidyltransferase</keyword>
<dbReference type="InterPro" id="IPR001098">
    <property type="entry name" value="DNA-dir_DNA_pol_A_palm_dom"/>
</dbReference>
<organism evidence="12 13">
    <name type="scientific">Candidatus Berkelbacteria bacterium RIFCSPHIGHO2_12_FULL_36_9</name>
    <dbReference type="NCBI Taxonomy" id="1797469"/>
    <lineage>
        <taxon>Bacteria</taxon>
        <taxon>Candidatus Berkelbacteria</taxon>
    </lineage>
</organism>
<dbReference type="PRINTS" id="PR00868">
    <property type="entry name" value="DNAPOLI"/>
</dbReference>
<evidence type="ECO:0000256" key="10">
    <source>
        <dbReference type="ARBA" id="ARBA00049244"/>
    </source>
</evidence>
<evidence type="ECO:0000259" key="11">
    <source>
        <dbReference type="SMART" id="SM00482"/>
    </source>
</evidence>
<evidence type="ECO:0000256" key="8">
    <source>
        <dbReference type="ARBA" id="ARBA00023125"/>
    </source>
</evidence>
<dbReference type="FunFam" id="1.10.150.20:FF:000002">
    <property type="entry name" value="DNA polymerase I"/>
    <property type="match status" value="1"/>
</dbReference>
<dbReference type="GO" id="GO:0003887">
    <property type="term" value="F:DNA-directed DNA polymerase activity"/>
    <property type="evidence" value="ECO:0007669"/>
    <property type="project" value="UniProtKB-KW"/>
</dbReference>
<reference evidence="12 13" key="1">
    <citation type="journal article" date="2016" name="Nat. Commun.">
        <title>Thousands of microbial genomes shed light on interconnected biogeochemical processes in an aquifer system.</title>
        <authorList>
            <person name="Anantharaman K."/>
            <person name="Brown C.T."/>
            <person name="Hug L.A."/>
            <person name="Sharon I."/>
            <person name="Castelle C.J."/>
            <person name="Probst A.J."/>
            <person name="Thomas B.C."/>
            <person name="Singh A."/>
            <person name="Wilkins M.J."/>
            <person name="Karaoz U."/>
            <person name="Brodie E.L."/>
            <person name="Williams K.H."/>
            <person name="Hubbard S.S."/>
            <person name="Banfield J.F."/>
        </authorList>
    </citation>
    <scope>NUCLEOTIDE SEQUENCE [LARGE SCALE GENOMIC DNA]</scope>
</reference>
<evidence type="ECO:0000256" key="1">
    <source>
        <dbReference type="ARBA" id="ARBA00007705"/>
    </source>
</evidence>
<evidence type="ECO:0000256" key="5">
    <source>
        <dbReference type="ARBA" id="ARBA00022705"/>
    </source>
</evidence>
<keyword evidence="5" id="KW-0235">DNA replication</keyword>
<comment type="catalytic activity">
    <reaction evidence="10">
        <text>DNA(n) + a 2'-deoxyribonucleoside 5'-triphosphate = DNA(n+1) + diphosphate</text>
        <dbReference type="Rhea" id="RHEA:22508"/>
        <dbReference type="Rhea" id="RHEA-COMP:17339"/>
        <dbReference type="Rhea" id="RHEA-COMP:17340"/>
        <dbReference type="ChEBI" id="CHEBI:33019"/>
        <dbReference type="ChEBI" id="CHEBI:61560"/>
        <dbReference type="ChEBI" id="CHEBI:173112"/>
        <dbReference type="EC" id="2.7.7.7"/>
    </reaction>
</comment>
<dbReference type="InterPro" id="IPR019760">
    <property type="entry name" value="DNA-dir_DNA_pol_A_CS"/>
</dbReference>
<dbReference type="Proteomes" id="UP000176451">
    <property type="component" value="Unassembled WGS sequence"/>
</dbReference>
<sequence>MNSYQIDEKLKPILNQMHQTGVKLNVDFLNNFSQKIGLKILKLESEIYNAVGHKFNLNSPSQLAKVLYEELKIKPGQSGIKRKKTHHSTSAESLGKIEKLHPSIKQILKYRELAKLKNTYLDPLPKLVDQNSRLHTTYMVDTSTGRLSSKNPNLQNIPIRTDIGKEIRKAFVAENGYKLLAADYSQIELRIAAHFSGDKTMIDAFKEGKDIHRTTAEELGVDRRTAKTVNFGILYGVSSYGLSESLRIPPEDAQALIDKYFLTFPKLAKYIQETIQKAQSNGYVETLYGRRRYIPELQSPIERLRKFGERVAINTPIQGTAAEIIKLAMIEISRKVFSIEKLVSSIDIQNTSHKILDTDSVKLILQIHDELVFEVKEEKIKEVAEIVRDSMENVVKLSVPIIVDLRVGKNWREIESI</sequence>
<accession>A0A1F5EDU5</accession>
<evidence type="ECO:0000256" key="2">
    <source>
        <dbReference type="ARBA" id="ARBA00012417"/>
    </source>
</evidence>
<dbReference type="PANTHER" id="PTHR10133">
    <property type="entry name" value="DNA POLYMERASE I"/>
    <property type="match status" value="1"/>
</dbReference>
<feature type="domain" description="DNA-directed DNA polymerase family A palm" evidence="11">
    <location>
        <begin position="164"/>
        <end position="379"/>
    </location>
</feature>
<dbReference type="InterPro" id="IPR002298">
    <property type="entry name" value="DNA_polymerase_A"/>
</dbReference>
<evidence type="ECO:0000256" key="3">
    <source>
        <dbReference type="ARBA" id="ARBA00022679"/>
    </source>
</evidence>
<dbReference type="AlphaFoldDB" id="A0A1F5EDU5"/>
<dbReference type="STRING" id="1797469.A3F08_01765"/>
<dbReference type="FunFam" id="1.20.1060.10:FF:000001">
    <property type="entry name" value="DNA polymerase I"/>
    <property type="match status" value="1"/>
</dbReference>
<dbReference type="SMART" id="SM00482">
    <property type="entry name" value="POLAc"/>
    <property type="match status" value="1"/>
</dbReference>
<proteinExistence type="inferred from homology"/>
<evidence type="ECO:0000256" key="6">
    <source>
        <dbReference type="ARBA" id="ARBA00022763"/>
    </source>
</evidence>
<evidence type="ECO:0000256" key="7">
    <source>
        <dbReference type="ARBA" id="ARBA00022932"/>
    </source>
</evidence>
<dbReference type="Gene3D" id="1.20.1060.10">
    <property type="entry name" value="Taq DNA Polymerase, Chain T, domain 4"/>
    <property type="match status" value="1"/>
</dbReference>
<dbReference type="GO" id="GO:0006261">
    <property type="term" value="P:DNA-templated DNA replication"/>
    <property type="evidence" value="ECO:0007669"/>
    <property type="project" value="InterPro"/>
</dbReference>